<feature type="domain" description="Response regulatory" evidence="7">
    <location>
        <begin position="6"/>
        <end position="122"/>
    </location>
</feature>
<dbReference type="OrthoDB" id="9789181at2"/>
<evidence type="ECO:0000256" key="5">
    <source>
        <dbReference type="ARBA" id="ARBA00023163"/>
    </source>
</evidence>
<dbReference type="GO" id="GO:0005829">
    <property type="term" value="C:cytosol"/>
    <property type="evidence" value="ECO:0007669"/>
    <property type="project" value="TreeGrafter"/>
</dbReference>
<feature type="modified residue" description="4-aspartylphosphate" evidence="6">
    <location>
        <position position="55"/>
    </location>
</feature>
<evidence type="ECO:0000256" key="6">
    <source>
        <dbReference type="PROSITE-ProRule" id="PRU00169"/>
    </source>
</evidence>
<evidence type="ECO:0000256" key="3">
    <source>
        <dbReference type="ARBA" id="ARBA00023015"/>
    </source>
</evidence>
<dbReference type="Gene3D" id="3.40.50.2300">
    <property type="match status" value="1"/>
</dbReference>
<dbReference type="Proteomes" id="UP000261284">
    <property type="component" value="Unassembled WGS sequence"/>
</dbReference>
<dbReference type="Pfam" id="PF00072">
    <property type="entry name" value="Response_reg"/>
    <property type="match status" value="1"/>
</dbReference>
<dbReference type="InterPro" id="IPR039420">
    <property type="entry name" value="WalR-like"/>
</dbReference>
<dbReference type="GO" id="GO:0006355">
    <property type="term" value="P:regulation of DNA-templated transcription"/>
    <property type="evidence" value="ECO:0007669"/>
    <property type="project" value="TreeGrafter"/>
</dbReference>
<dbReference type="CDD" id="cd17574">
    <property type="entry name" value="REC_OmpR"/>
    <property type="match status" value="1"/>
</dbReference>
<dbReference type="SMART" id="SM00448">
    <property type="entry name" value="REC"/>
    <property type="match status" value="1"/>
</dbReference>
<gene>
    <name evidence="8" type="ORF">DXN05_03130</name>
</gene>
<keyword evidence="9" id="KW-1185">Reference proteome</keyword>
<sequence length="135" mass="14993">MDTTPTIVIAEDEPGMLMLLEQCLKNHGYTIYTASDGREALQLIEQQSPDLILTDIMMPFTSGLDLIGIVRSSTQFTHIPIIVLSAIEEESTVMQAFHLGADDFVTKPFAPNELSIRVRRLLANYRHSSEPAAFA</sequence>
<evidence type="ECO:0000259" key="7">
    <source>
        <dbReference type="PROSITE" id="PS50110"/>
    </source>
</evidence>
<evidence type="ECO:0000313" key="8">
    <source>
        <dbReference type="EMBL" id="RFM30621.1"/>
    </source>
</evidence>
<dbReference type="GO" id="GO:0000976">
    <property type="term" value="F:transcription cis-regulatory region binding"/>
    <property type="evidence" value="ECO:0007669"/>
    <property type="project" value="TreeGrafter"/>
</dbReference>
<dbReference type="PANTHER" id="PTHR48111">
    <property type="entry name" value="REGULATOR OF RPOS"/>
    <property type="match status" value="1"/>
</dbReference>
<proteinExistence type="predicted"/>
<keyword evidence="2" id="KW-0902">Two-component regulatory system</keyword>
<protein>
    <submittedName>
        <fullName evidence="8">Response regulator</fullName>
    </submittedName>
</protein>
<evidence type="ECO:0000256" key="2">
    <source>
        <dbReference type="ARBA" id="ARBA00023012"/>
    </source>
</evidence>
<dbReference type="AlphaFoldDB" id="A0A3E1NRQ0"/>
<dbReference type="GO" id="GO:0000156">
    <property type="term" value="F:phosphorelay response regulator activity"/>
    <property type="evidence" value="ECO:0007669"/>
    <property type="project" value="TreeGrafter"/>
</dbReference>
<keyword evidence="3" id="KW-0805">Transcription regulation</keyword>
<comment type="caution">
    <text evidence="8">The sequence shown here is derived from an EMBL/GenBank/DDBJ whole genome shotgun (WGS) entry which is preliminary data.</text>
</comment>
<accession>A0A3E1NRQ0</accession>
<name>A0A3E1NRQ0_9BACT</name>
<keyword evidence="4" id="KW-0238">DNA-binding</keyword>
<organism evidence="8 9">
    <name type="scientific">Deminuibacter soli</name>
    <dbReference type="NCBI Taxonomy" id="2291815"/>
    <lineage>
        <taxon>Bacteria</taxon>
        <taxon>Pseudomonadati</taxon>
        <taxon>Bacteroidota</taxon>
        <taxon>Chitinophagia</taxon>
        <taxon>Chitinophagales</taxon>
        <taxon>Chitinophagaceae</taxon>
        <taxon>Deminuibacter</taxon>
    </lineage>
</organism>
<dbReference type="SUPFAM" id="SSF52172">
    <property type="entry name" value="CheY-like"/>
    <property type="match status" value="1"/>
</dbReference>
<evidence type="ECO:0000313" key="9">
    <source>
        <dbReference type="Proteomes" id="UP000261284"/>
    </source>
</evidence>
<dbReference type="InterPro" id="IPR001789">
    <property type="entry name" value="Sig_transdc_resp-reg_receiver"/>
</dbReference>
<reference evidence="8 9" key="1">
    <citation type="submission" date="2018-08" db="EMBL/GenBank/DDBJ databases">
        <title>Chitinophagaceae sp. K23C18032701, a novel bacterium isolated from forest soil.</title>
        <authorList>
            <person name="Wang C."/>
        </authorList>
    </citation>
    <scope>NUCLEOTIDE SEQUENCE [LARGE SCALE GENOMIC DNA]</scope>
    <source>
        <strain evidence="8 9">K23C18032701</strain>
    </source>
</reference>
<keyword evidence="1 6" id="KW-0597">Phosphoprotein</keyword>
<dbReference type="InterPro" id="IPR011006">
    <property type="entry name" value="CheY-like_superfamily"/>
</dbReference>
<keyword evidence="5" id="KW-0804">Transcription</keyword>
<evidence type="ECO:0000256" key="4">
    <source>
        <dbReference type="ARBA" id="ARBA00023125"/>
    </source>
</evidence>
<dbReference type="GO" id="GO:0032993">
    <property type="term" value="C:protein-DNA complex"/>
    <property type="evidence" value="ECO:0007669"/>
    <property type="project" value="TreeGrafter"/>
</dbReference>
<dbReference type="PANTHER" id="PTHR48111:SF1">
    <property type="entry name" value="TWO-COMPONENT RESPONSE REGULATOR ORR33"/>
    <property type="match status" value="1"/>
</dbReference>
<dbReference type="EMBL" id="QTJU01000001">
    <property type="protein sequence ID" value="RFM30621.1"/>
    <property type="molecule type" value="Genomic_DNA"/>
</dbReference>
<evidence type="ECO:0000256" key="1">
    <source>
        <dbReference type="ARBA" id="ARBA00022553"/>
    </source>
</evidence>
<dbReference type="PROSITE" id="PS50110">
    <property type="entry name" value="RESPONSE_REGULATORY"/>
    <property type="match status" value="1"/>
</dbReference>